<sequence>MLSKPKNIITLIMAAGSSSRMGAPKQLLPWKEATLIEDVITKVLHLNTFKAIVVLGANEDKIAPKIASYPIEIIHNIEWEKGLGNSIAFGIRHIKKNYDVDSVLVTLADQPLIEATYLKVMIDLFETDKNQIIATKYQNGKLGVPALFDKSYLLELSSIDGDKGAKSILEKYTNSVITTQIDTNVFDVDTDEDYKRLKKL</sequence>
<reference evidence="2" key="1">
    <citation type="submission" date="2024-05" db="EMBL/GenBank/DDBJ databases">
        <title>Pontimicrobium maritimus sp. nov., isolated form sea water.</title>
        <authorList>
            <person name="Muhammad N."/>
            <person name="Vuong T.Q."/>
            <person name="Han H.L."/>
            <person name="Kim S.-G."/>
        </authorList>
    </citation>
    <scope>NUCLEOTIDE SEQUENCE</scope>
    <source>
        <strain evidence="2">SW4</strain>
    </source>
</reference>
<dbReference type="AlphaFoldDB" id="A0AAU7BSF3"/>
<proteinExistence type="predicted"/>
<dbReference type="PANTHER" id="PTHR43777">
    <property type="entry name" value="MOLYBDENUM COFACTOR CYTIDYLYLTRANSFERASE"/>
    <property type="match status" value="1"/>
</dbReference>
<dbReference type="SUPFAM" id="SSF53448">
    <property type="entry name" value="Nucleotide-diphospho-sugar transferases"/>
    <property type="match status" value="1"/>
</dbReference>
<dbReference type="InterPro" id="IPR025877">
    <property type="entry name" value="MobA-like_NTP_Trfase"/>
</dbReference>
<feature type="domain" description="MobA-like NTP transferase" evidence="1">
    <location>
        <begin position="11"/>
        <end position="172"/>
    </location>
</feature>
<name>A0AAU7BSF3_9FLAO</name>
<dbReference type="RefSeq" id="WP_347923112.1">
    <property type="nucleotide sequence ID" value="NZ_CP157199.1"/>
</dbReference>
<evidence type="ECO:0000259" key="1">
    <source>
        <dbReference type="Pfam" id="PF12804"/>
    </source>
</evidence>
<dbReference type="PANTHER" id="PTHR43777:SF1">
    <property type="entry name" value="MOLYBDENUM COFACTOR CYTIDYLYLTRANSFERASE"/>
    <property type="match status" value="1"/>
</dbReference>
<dbReference type="EMBL" id="CP157199">
    <property type="protein sequence ID" value="XBG60884.1"/>
    <property type="molecule type" value="Genomic_DNA"/>
</dbReference>
<protein>
    <submittedName>
        <fullName evidence="2">Nucleotidyltransferase family protein</fullName>
    </submittedName>
</protein>
<dbReference type="Gene3D" id="3.90.550.10">
    <property type="entry name" value="Spore Coat Polysaccharide Biosynthesis Protein SpsA, Chain A"/>
    <property type="match status" value="1"/>
</dbReference>
<evidence type="ECO:0000313" key="2">
    <source>
        <dbReference type="EMBL" id="XBG60884.1"/>
    </source>
</evidence>
<dbReference type="GO" id="GO:0016779">
    <property type="term" value="F:nucleotidyltransferase activity"/>
    <property type="evidence" value="ECO:0007669"/>
    <property type="project" value="UniProtKB-ARBA"/>
</dbReference>
<gene>
    <name evidence="2" type="ORF">ABGB03_13560</name>
</gene>
<organism evidence="2">
    <name type="scientific">Pontimicrobium sp. SW4</name>
    <dbReference type="NCBI Taxonomy" id="3153519"/>
    <lineage>
        <taxon>Bacteria</taxon>
        <taxon>Pseudomonadati</taxon>
        <taxon>Bacteroidota</taxon>
        <taxon>Flavobacteriia</taxon>
        <taxon>Flavobacteriales</taxon>
        <taxon>Flavobacteriaceae</taxon>
        <taxon>Pontimicrobium</taxon>
    </lineage>
</organism>
<dbReference type="InterPro" id="IPR029044">
    <property type="entry name" value="Nucleotide-diphossugar_trans"/>
</dbReference>
<dbReference type="Pfam" id="PF12804">
    <property type="entry name" value="NTP_transf_3"/>
    <property type="match status" value="1"/>
</dbReference>
<dbReference type="CDD" id="cd04182">
    <property type="entry name" value="GT_2_like_f"/>
    <property type="match status" value="1"/>
</dbReference>
<accession>A0AAU7BSF3</accession>